<name>K0SZ99_THAOC</name>
<dbReference type="EMBL" id="AGNL01008133">
    <property type="protein sequence ID" value="EJK70720.1"/>
    <property type="molecule type" value="Genomic_DNA"/>
</dbReference>
<organism evidence="1 2">
    <name type="scientific">Thalassiosira oceanica</name>
    <name type="common">Marine diatom</name>
    <dbReference type="NCBI Taxonomy" id="159749"/>
    <lineage>
        <taxon>Eukaryota</taxon>
        <taxon>Sar</taxon>
        <taxon>Stramenopiles</taxon>
        <taxon>Ochrophyta</taxon>
        <taxon>Bacillariophyta</taxon>
        <taxon>Coscinodiscophyceae</taxon>
        <taxon>Thalassiosirophycidae</taxon>
        <taxon>Thalassiosirales</taxon>
        <taxon>Thalassiosiraceae</taxon>
        <taxon>Thalassiosira</taxon>
    </lineage>
</organism>
<gene>
    <name evidence="1" type="ORF">THAOC_07902</name>
</gene>
<keyword evidence="2" id="KW-1185">Reference proteome</keyword>
<dbReference type="Proteomes" id="UP000266841">
    <property type="component" value="Unassembled WGS sequence"/>
</dbReference>
<dbReference type="AlphaFoldDB" id="K0SZ99"/>
<protein>
    <submittedName>
        <fullName evidence="1">Uncharacterized protein</fullName>
    </submittedName>
</protein>
<proteinExistence type="predicted"/>
<evidence type="ECO:0000313" key="1">
    <source>
        <dbReference type="EMBL" id="EJK70720.1"/>
    </source>
</evidence>
<sequence>MPDCTTTPIPWYAFDPRRASRSEAEASPKYRDVSKCVKKFHPTTSDSCLNDSLAISVGIKSRGREILRCIGVNESSKLLDKRLVSLRSLASRVVVWRRGGVTGECPGRRLLALPLWRCGRLRVRLQRLFLFGSRPREEDLQHPVTYVDC</sequence>
<comment type="caution">
    <text evidence="1">The sequence shown here is derived from an EMBL/GenBank/DDBJ whole genome shotgun (WGS) entry which is preliminary data.</text>
</comment>
<reference evidence="1 2" key="1">
    <citation type="journal article" date="2012" name="Genome Biol.">
        <title>Genome and low-iron response of an oceanic diatom adapted to chronic iron limitation.</title>
        <authorList>
            <person name="Lommer M."/>
            <person name="Specht M."/>
            <person name="Roy A.S."/>
            <person name="Kraemer L."/>
            <person name="Andreson R."/>
            <person name="Gutowska M.A."/>
            <person name="Wolf J."/>
            <person name="Bergner S.V."/>
            <person name="Schilhabel M.B."/>
            <person name="Klostermeier U.C."/>
            <person name="Beiko R.G."/>
            <person name="Rosenstiel P."/>
            <person name="Hippler M."/>
            <person name="Laroche J."/>
        </authorList>
    </citation>
    <scope>NUCLEOTIDE SEQUENCE [LARGE SCALE GENOMIC DNA]</scope>
    <source>
        <strain evidence="1 2">CCMP1005</strain>
    </source>
</reference>
<accession>K0SZ99</accession>
<evidence type="ECO:0000313" key="2">
    <source>
        <dbReference type="Proteomes" id="UP000266841"/>
    </source>
</evidence>